<dbReference type="PIRSF" id="PIRSF000332">
    <property type="entry name" value="FMO"/>
    <property type="match status" value="1"/>
</dbReference>
<comment type="catalytic activity">
    <reaction evidence="22">
        <text>heptan-2-one + NADPH + O2 + H(+) = pentyl acetate + NADP(+) + H2O</text>
        <dbReference type="Rhea" id="RHEA:54836"/>
        <dbReference type="ChEBI" id="CHEBI:5672"/>
        <dbReference type="ChEBI" id="CHEBI:15377"/>
        <dbReference type="ChEBI" id="CHEBI:15378"/>
        <dbReference type="ChEBI" id="CHEBI:15379"/>
        <dbReference type="ChEBI" id="CHEBI:57783"/>
        <dbReference type="ChEBI" id="CHEBI:58349"/>
        <dbReference type="ChEBI" id="CHEBI:87362"/>
    </reaction>
    <physiologicalReaction direction="left-to-right" evidence="22">
        <dbReference type="Rhea" id="RHEA:54837"/>
    </physiologicalReaction>
</comment>
<dbReference type="FunFam" id="3.50.50.60:FF:000159">
    <property type="entry name" value="Dimethylaniline monooxygenase [N-oxide-forming]"/>
    <property type="match status" value="1"/>
</dbReference>
<evidence type="ECO:0000256" key="26">
    <source>
        <dbReference type="ARBA" id="ARBA00048041"/>
    </source>
</evidence>
<comment type="catalytic activity">
    <reaction evidence="21">
        <text>hexan-3-one + NADPH + O2 + H(+) = propyl propanoate + NADP(+) + H2O</text>
        <dbReference type="Rhea" id="RHEA:54848"/>
        <dbReference type="ChEBI" id="CHEBI:15377"/>
        <dbReference type="ChEBI" id="CHEBI:15378"/>
        <dbReference type="ChEBI" id="CHEBI:15379"/>
        <dbReference type="ChEBI" id="CHEBI:57783"/>
        <dbReference type="ChEBI" id="CHEBI:58349"/>
        <dbReference type="ChEBI" id="CHEBI:89828"/>
        <dbReference type="ChEBI" id="CHEBI:89891"/>
    </reaction>
    <physiologicalReaction direction="left-to-right" evidence="21">
        <dbReference type="Rhea" id="RHEA:54849"/>
    </physiologicalReaction>
</comment>
<comment type="catalytic activity">
    <reaction evidence="25">
        <text>hexan-3-one + NADPH + O2 + H(+) = ethyl butanoate + NADP(+) + H2O</text>
        <dbReference type="Rhea" id="RHEA:54844"/>
        <dbReference type="ChEBI" id="CHEBI:15377"/>
        <dbReference type="ChEBI" id="CHEBI:15378"/>
        <dbReference type="ChEBI" id="CHEBI:15379"/>
        <dbReference type="ChEBI" id="CHEBI:57783"/>
        <dbReference type="ChEBI" id="CHEBI:58349"/>
        <dbReference type="ChEBI" id="CHEBI:88764"/>
        <dbReference type="ChEBI" id="CHEBI:89891"/>
    </reaction>
    <physiologicalReaction direction="left-to-right" evidence="25">
        <dbReference type="Rhea" id="RHEA:54845"/>
    </physiologicalReaction>
</comment>
<comment type="subcellular location">
    <subcellularLocation>
        <location evidence="2">Endoplasmic reticulum membrane</location>
        <topology evidence="2">Single-pass membrane protein</topology>
    </subcellularLocation>
    <subcellularLocation>
        <location evidence="3">Microsome membrane</location>
    </subcellularLocation>
</comment>
<dbReference type="EMBL" id="CAJFDI010000006">
    <property type="protein sequence ID" value="CAD5233327.1"/>
    <property type="molecule type" value="Genomic_DNA"/>
</dbReference>
<keyword evidence="17 33" id="KW-0472">Membrane</keyword>
<comment type="catalytic activity">
    <reaction evidence="23">
        <text>sulcatone + NADPH + O2 + H(+) = 4-methylpent-3-en-1-yl acetate + NADP(+) + H2O</text>
        <dbReference type="Rhea" id="RHEA:54864"/>
        <dbReference type="ChEBI" id="CHEBI:15377"/>
        <dbReference type="ChEBI" id="CHEBI:15378"/>
        <dbReference type="ChEBI" id="CHEBI:15379"/>
        <dbReference type="ChEBI" id="CHEBI:16310"/>
        <dbReference type="ChEBI" id="CHEBI:57783"/>
        <dbReference type="ChEBI" id="CHEBI:58349"/>
        <dbReference type="ChEBI" id="CHEBI:138373"/>
    </reaction>
    <physiologicalReaction direction="left-to-right" evidence="23">
        <dbReference type="Rhea" id="RHEA:54865"/>
    </physiologicalReaction>
</comment>
<evidence type="ECO:0000256" key="3">
    <source>
        <dbReference type="ARBA" id="ARBA00004524"/>
    </source>
</evidence>
<evidence type="ECO:0000256" key="13">
    <source>
        <dbReference type="ARBA" id="ARBA00022989"/>
    </source>
</evidence>
<evidence type="ECO:0000256" key="23">
    <source>
        <dbReference type="ARBA" id="ARBA00047855"/>
    </source>
</evidence>
<comment type="catalytic activity">
    <reaction evidence="30">
        <text>heptan-4-one + NADPH + O2 + H(+) = propyl butanoate + NADP(+) + H2O</text>
        <dbReference type="Rhea" id="RHEA:54852"/>
        <dbReference type="ChEBI" id="CHEBI:15377"/>
        <dbReference type="ChEBI" id="CHEBI:15378"/>
        <dbReference type="ChEBI" id="CHEBI:15379"/>
        <dbReference type="ChEBI" id="CHEBI:57783"/>
        <dbReference type="ChEBI" id="CHEBI:58349"/>
        <dbReference type="ChEBI" id="CHEBI:89484"/>
        <dbReference type="ChEBI" id="CHEBI:89719"/>
    </reaction>
    <physiologicalReaction direction="left-to-right" evidence="30">
        <dbReference type="Rhea" id="RHEA:54853"/>
    </physiologicalReaction>
</comment>
<evidence type="ECO:0000256" key="17">
    <source>
        <dbReference type="ARBA" id="ARBA00023136"/>
    </source>
</evidence>
<dbReference type="SMR" id="A0A7I8X2Z5"/>
<evidence type="ECO:0000256" key="15">
    <source>
        <dbReference type="ARBA" id="ARBA00023033"/>
    </source>
</evidence>
<evidence type="ECO:0000256" key="9">
    <source>
        <dbReference type="ARBA" id="ARBA00022824"/>
    </source>
</evidence>
<dbReference type="Proteomes" id="UP000582659">
    <property type="component" value="Unassembled WGS sequence"/>
</dbReference>
<evidence type="ECO:0000256" key="24">
    <source>
        <dbReference type="ARBA" id="ARBA00047864"/>
    </source>
</evidence>
<comment type="catalytic activity">
    <reaction evidence="26">
        <text>hypotaurine + NADPH + O2 + H(+) = taurine + NADP(+) + H2O</text>
        <dbReference type="Rhea" id="RHEA:69819"/>
        <dbReference type="ChEBI" id="CHEBI:15377"/>
        <dbReference type="ChEBI" id="CHEBI:15378"/>
        <dbReference type="ChEBI" id="CHEBI:15379"/>
        <dbReference type="ChEBI" id="CHEBI:57783"/>
        <dbReference type="ChEBI" id="CHEBI:57853"/>
        <dbReference type="ChEBI" id="CHEBI:58349"/>
        <dbReference type="ChEBI" id="CHEBI:507393"/>
        <dbReference type="EC" id="1.14.13.8"/>
    </reaction>
    <physiologicalReaction direction="left-to-right" evidence="26">
        <dbReference type="Rhea" id="RHEA:69820"/>
    </physiologicalReaction>
</comment>
<comment type="similarity">
    <text evidence="4 33 34">Belongs to the FMO family.</text>
</comment>
<protein>
    <recommendedName>
        <fullName evidence="34">Flavin-containing monooxygenase</fullName>
        <ecNumber evidence="34">1.-.-.-</ecNumber>
    </recommendedName>
</protein>
<evidence type="ECO:0000256" key="7">
    <source>
        <dbReference type="ARBA" id="ARBA00022630"/>
    </source>
</evidence>
<dbReference type="GO" id="GO:0050660">
    <property type="term" value="F:flavin adenine dinucleotide binding"/>
    <property type="evidence" value="ECO:0007669"/>
    <property type="project" value="InterPro"/>
</dbReference>
<comment type="catalytic activity">
    <reaction evidence="28">
        <text>octan-3-one + NADPH + O2 + H(+) = ethyl hexanoate + NADP(+) + H2O</text>
        <dbReference type="Rhea" id="RHEA:54856"/>
        <dbReference type="ChEBI" id="CHEBI:15377"/>
        <dbReference type="ChEBI" id="CHEBI:15378"/>
        <dbReference type="ChEBI" id="CHEBI:15379"/>
        <dbReference type="ChEBI" id="CHEBI:57783"/>
        <dbReference type="ChEBI" id="CHEBI:58349"/>
        <dbReference type="ChEBI" id="CHEBI:80946"/>
        <dbReference type="ChEBI" id="CHEBI:86055"/>
    </reaction>
    <physiologicalReaction direction="left-to-right" evidence="28">
        <dbReference type="Rhea" id="RHEA:54857"/>
    </physiologicalReaction>
</comment>
<dbReference type="EC" id="1.-.-.-" evidence="34"/>
<dbReference type="PANTHER" id="PTHR23023">
    <property type="entry name" value="DIMETHYLANILINE MONOOXYGENASE"/>
    <property type="match status" value="1"/>
</dbReference>
<evidence type="ECO:0000256" key="11">
    <source>
        <dbReference type="ARBA" id="ARBA00022848"/>
    </source>
</evidence>
<dbReference type="GO" id="GO:0034899">
    <property type="term" value="F:trimethylamine monooxygenase activity"/>
    <property type="evidence" value="ECO:0007669"/>
    <property type="project" value="UniProtKB-EC"/>
</dbReference>
<comment type="caution">
    <text evidence="36">The sequence shown here is derived from an EMBL/GenBank/DDBJ whole genome shotgun (WGS) entry which is preliminary data.</text>
</comment>
<evidence type="ECO:0000256" key="14">
    <source>
        <dbReference type="ARBA" id="ARBA00023002"/>
    </source>
</evidence>
<reference evidence="36" key="1">
    <citation type="submission" date="2020-09" db="EMBL/GenBank/DDBJ databases">
        <authorList>
            <person name="Kikuchi T."/>
        </authorList>
    </citation>
    <scope>NUCLEOTIDE SEQUENCE</scope>
    <source>
        <strain evidence="36">Ka4C1</strain>
    </source>
</reference>
<evidence type="ECO:0000256" key="12">
    <source>
        <dbReference type="ARBA" id="ARBA00022857"/>
    </source>
</evidence>
<dbReference type="GO" id="GO:0006629">
    <property type="term" value="P:lipid metabolic process"/>
    <property type="evidence" value="ECO:0007669"/>
    <property type="project" value="UniProtKB-KW"/>
</dbReference>
<evidence type="ECO:0000256" key="31">
    <source>
        <dbReference type="ARBA" id="ARBA00049443"/>
    </source>
</evidence>
<dbReference type="InterPro" id="IPR002257">
    <property type="entry name" value="Flavin_mOase_5"/>
</dbReference>
<comment type="catalytic activity">
    <reaction evidence="27">
        <text>trimethylamine + NADPH + O2 = trimethylamine N-oxide + NADP(+) + H2O</text>
        <dbReference type="Rhea" id="RHEA:31979"/>
        <dbReference type="ChEBI" id="CHEBI:15377"/>
        <dbReference type="ChEBI" id="CHEBI:15379"/>
        <dbReference type="ChEBI" id="CHEBI:15724"/>
        <dbReference type="ChEBI" id="CHEBI:57783"/>
        <dbReference type="ChEBI" id="CHEBI:58349"/>
        <dbReference type="ChEBI" id="CHEBI:58389"/>
        <dbReference type="EC" id="1.14.13.148"/>
    </reaction>
    <physiologicalReaction direction="left-to-right" evidence="27">
        <dbReference type="Rhea" id="RHEA:31980"/>
    </physiologicalReaction>
</comment>
<keyword evidence="11" id="KW-0492">Microsome</keyword>
<keyword evidence="15 33" id="KW-0503">Monooxygenase</keyword>
<accession>A0A7I8X2Z5</accession>
<evidence type="ECO:0000313" key="37">
    <source>
        <dbReference type="Proteomes" id="UP000659654"/>
    </source>
</evidence>
<comment type="function">
    <text evidence="19">Broad spectrum monooxygenase that catalyzes the oxygenation of a wide variety of nitrogen- and sulfur-containing compounds including xenobiotics. Catalyzes the S-oxygenation of hypotaurine to produce taurine, an organic osmolyte involved in cell volume regulation as well as a variety of cytoprotective and developmental processes. In vitro, catalyzes the N-oxygenation of trimethylamine (TMA) to produce trimethylamine N-oxide (TMAO) and could therefore participate to the detoxification of this compound that is generated by the action of gut microbiota from dietary precursors such as choline, choline containing compounds, betaine or L-carnitine.</text>
</comment>
<evidence type="ECO:0000256" key="27">
    <source>
        <dbReference type="ARBA" id="ARBA00048088"/>
    </source>
</evidence>
<evidence type="ECO:0000256" key="19">
    <source>
        <dbReference type="ARBA" id="ARBA00045957"/>
    </source>
</evidence>
<sequence length="541" mass="61582">MEKTKRCAIIGGSISGLTSAKWAKEYGIEPVVFEATAHIGGLWLYKEEDGDLPTVMKSTVINSSKECAALSDYPPPAHSAPYMHHTKFYEYIVNYAKDNDVTQHVKLNHRVRNVHRAEDYKLSGQWNVEYTDGNGNEHHEVFDAVLSCVGHHTTPNWPREWPGQGGFRGRFSHAHSYKKPSGFEDKVVVVVGAGNSAMDIICELGRVSKQVYWSTRRGAWISPKCTDSGWPVDMALQRRIFYHLSKVAPWLMEKYVRDKHNRHLDHELYGIRPTHGVFNQHPTASDELPIRIASGLVLPCADIKSFGERSVEFVDGKVVEDVDEVVFATGYKFAFPFLENGKLVPVVENKCRLYKQMYPKDEDGKNTCAVIGLVQPLGSILPVSELQARLFFDAFTGRTKLPTFEGMERANDEYQQFLLHNFVNSQRYTIEIDYMAYMNEIGDMLGCSPRPFDYCFSDPKLFYRMIFGAELPYAFRLRGPHPWRGARKAILEANKRVEMGIRKRATATPFVYGKDYGVYMLYMVVFLGLALFANFVVGLVF</sequence>
<dbReference type="OrthoDB" id="66881at2759"/>
<evidence type="ECO:0000256" key="35">
    <source>
        <dbReference type="SAM" id="Phobius"/>
    </source>
</evidence>
<evidence type="ECO:0000256" key="2">
    <source>
        <dbReference type="ARBA" id="ARBA00004389"/>
    </source>
</evidence>
<dbReference type="PRINTS" id="PR00370">
    <property type="entry name" value="FMOXYGENASE"/>
</dbReference>
<evidence type="ECO:0000256" key="16">
    <source>
        <dbReference type="ARBA" id="ARBA00023098"/>
    </source>
</evidence>
<dbReference type="InterPro" id="IPR020946">
    <property type="entry name" value="Flavin_mOase-like"/>
</dbReference>
<evidence type="ECO:0000256" key="1">
    <source>
        <dbReference type="ARBA" id="ARBA00001974"/>
    </source>
</evidence>
<gene>
    <name evidence="36" type="ORF">BXYJ_LOCUS13418</name>
</gene>
<evidence type="ECO:0000256" key="21">
    <source>
        <dbReference type="ARBA" id="ARBA00047426"/>
    </source>
</evidence>
<evidence type="ECO:0000256" key="5">
    <source>
        <dbReference type="ARBA" id="ARBA00022481"/>
    </source>
</evidence>
<dbReference type="Gene3D" id="3.50.50.60">
    <property type="entry name" value="FAD/NAD(P)-binding domain"/>
    <property type="match status" value="3"/>
</dbReference>
<dbReference type="EMBL" id="CAJFCV020000006">
    <property type="protein sequence ID" value="CAG9128232.1"/>
    <property type="molecule type" value="Genomic_DNA"/>
</dbReference>
<keyword evidence="8 35" id="KW-0812">Transmembrane</keyword>
<evidence type="ECO:0000256" key="25">
    <source>
        <dbReference type="ARBA" id="ARBA00047977"/>
    </source>
</evidence>
<dbReference type="PRINTS" id="PR01125">
    <property type="entry name" value="FMOXYGENASE5"/>
</dbReference>
<dbReference type="SUPFAM" id="SSF51905">
    <property type="entry name" value="FAD/NAD(P)-binding domain"/>
    <property type="match status" value="2"/>
</dbReference>
<evidence type="ECO:0000256" key="20">
    <source>
        <dbReference type="ARBA" id="ARBA00047338"/>
    </source>
</evidence>
<evidence type="ECO:0000256" key="8">
    <source>
        <dbReference type="ARBA" id="ARBA00022692"/>
    </source>
</evidence>
<keyword evidence="14 33" id="KW-0560">Oxidoreductase</keyword>
<dbReference type="InterPro" id="IPR000960">
    <property type="entry name" value="Flavin_mOase"/>
</dbReference>
<evidence type="ECO:0000256" key="6">
    <source>
        <dbReference type="ARBA" id="ARBA00022553"/>
    </source>
</evidence>
<comment type="cofactor">
    <cofactor evidence="1 33 34">
        <name>FAD</name>
        <dbReference type="ChEBI" id="CHEBI:57692"/>
    </cofactor>
</comment>
<evidence type="ECO:0000256" key="28">
    <source>
        <dbReference type="ARBA" id="ARBA00048459"/>
    </source>
</evidence>
<dbReference type="Pfam" id="PF00743">
    <property type="entry name" value="FMO-like"/>
    <property type="match status" value="1"/>
</dbReference>
<keyword evidence="6" id="KW-0597">Phosphoprotein</keyword>
<keyword evidence="16" id="KW-0443">Lipid metabolism</keyword>
<organism evidence="36 37">
    <name type="scientific">Bursaphelenchus xylophilus</name>
    <name type="common">Pinewood nematode worm</name>
    <name type="synonym">Aphelenchoides xylophilus</name>
    <dbReference type="NCBI Taxonomy" id="6326"/>
    <lineage>
        <taxon>Eukaryota</taxon>
        <taxon>Metazoa</taxon>
        <taxon>Ecdysozoa</taxon>
        <taxon>Nematoda</taxon>
        <taxon>Chromadorea</taxon>
        <taxon>Rhabditida</taxon>
        <taxon>Tylenchina</taxon>
        <taxon>Tylenchomorpha</taxon>
        <taxon>Aphelenchoidea</taxon>
        <taxon>Aphelenchoididae</taxon>
        <taxon>Bursaphelenchus</taxon>
    </lineage>
</organism>
<evidence type="ECO:0000256" key="32">
    <source>
        <dbReference type="ARBA" id="ARBA00049475"/>
    </source>
</evidence>
<name>A0A7I8X2Z5_BURXY</name>
<keyword evidence="9 33" id="KW-0256">Endoplasmic reticulum</keyword>
<dbReference type="GO" id="GO:0004499">
    <property type="term" value="F:N,N-dimethylaniline monooxygenase activity"/>
    <property type="evidence" value="ECO:0007669"/>
    <property type="project" value="UniProtKB-UniRule"/>
</dbReference>
<dbReference type="GO" id="GO:0050661">
    <property type="term" value="F:NADP binding"/>
    <property type="evidence" value="ECO:0007669"/>
    <property type="project" value="InterPro"/>
</dbReference>
<evidence type="ECO:0000313" key="36">
    <source>
        <dbReference type="EMBL" id="CAD5233327.1"/>
    </source>
</evidence>
<evidence type="ECO:0000256" key="4">
    <source>
        <dbReference type="ARBA" id="ARBA00009183"/>
    </source>
</evidence>
<dbReference type="Proteomes" id="UP000659654">
    <property type="component" value="Unassembled WGS sequence"/>
</dbReference>
<evidence type="ECO:0000256" key="10">
    <source>
        <dbReference type="ARBA" id="ARBA00022827"/>
    </source>
</evidence>
<keyword evidence="13 35" id="KW-1133">Transmembrane helix</keyword>
<evidence type="ECO:0000256" key="18">
    <source>
        <dbReference type="ARBA" id="ARBA00045722"/>
    </source>
</evidence>
<comment type="catalytic activity">
    <reaction evidence="31">
        <text>N,N-dimethylaniline + NADPH + O2 + H(+) = N,N-dimethylaniline N-oxide + NADP(+) + H2O</text>
        <dbReference type="Rhea" id="RHEA:24468"/>
        <dbReference type="ChEBI" id="CHEBI:15377"/>
        <dbReference type="ChEBI" id="CHEBI:15378"/>
        <dbReference type="ChEBI" id="CHEBI:15379"/>
        <dbReference type="ChEBI" id="CHEBI:16269"/>
        <dbReference type="ChEBI" id="CHEBI:17735"/>
        <dbReference type="ChEBI" id="CHEBI:57783"/>
        <dbReference type="ChEBI" id="CHEBI:58349"/>
        <dbReference type="EC" id="1.14.13.8"/>
    </reaction>
    <physiologicalReaction direction="left-to-right" evidence="31">
        <dbReference type="Rhea" id="RHEA:24469"/>
    </physiologicalReaction>
</comment>
<comment type="catalytic activity">
    <reaction evidence="20">
        <text>hypotaurine + NADH + O2 + H(+) = taurine + NAD(+) + H2O</text>
        <dbReference type="Rhea" id="RHEA:74111"/>
        <dbReference type="ChEBI" id="CHEBI:15377"/>
        <dbReference type="ChEBI" id="CHEBI:15378"/>
        <dbReference type="ChEBI" id="CHEBI:15379"/>
        <dbReference type="ChEBI" id="CHEBI:57540"/>
        <dbReference type="ChEBI" id="CHEBI:57853"/>
        <dbReference type="ChEBI" id="CHEBI:57945"/>
        <dbReference type="ChEBI" id="CHEBI:507393"/>
        <dbReference type="EC" id="1.14.13.8"/>
    </reaction>
    <physiologicalReaction direction="left-to-right" evidence="20">
        <dbReference type="Rhea" id="RHEA:74112"/>
    </physiologicalReaction>
</comment>
<keyword evidence="7 33" id="KW-0285">Flavoprotein</keyword>
<comment type="catalytic activity">
    <reaction evidence="24">
        <text>NADPH + O2 + H(+) = H2O2 + NADP(+)</text>
        <dbReference type="Rhea" id="RHEA:11260"/>
        <dbReference type="ChEBI" id="CHEBI:15378"/>
        <dbReference type="ChEBI" id="CHEBI:15379"/>
        <dbReference type="ChEBI" id="CHEBI:16240"/>
        <dbReference type="ChEBI" id="CHEBI:57783"/>
        <dbReference type="ChEBI" id="CHEBI:58349"/>
        <dbReference type="EC" id="1.6.3.1"/>
    </reaction>
    <physiologicalReaction direction="left-to-right" evidence="24">
        <dbReference type="Rhea" id="RHEA:11261"/>
    </physiologicalReaction>
</comment>
<dbReference type="InterPro" id="IPR036188">
    <property type="entry name" value="FAD/NAD-bd_sf"/>
</dbReference>
<evidence type="ECO:0000256" key="22">
    <source>
        <dbReference type="ARBA" id="ARBA00047574"/>
    </source>
</evidence>
<keyword evidence="5" id="KW-0488">Methylation</keyword>
<keyword evidence="10 33" id="KW-0274">FAD</keyword>
<dbReference type="GO" id="GO:0016174">
    <property type="term" value="F:NAD(P)H oxidase H2O2-forming activity"/>
    <property type="evidence" value="ECO:0007669"/>
    <property type="project" value="UniProtKB-EC"/>
</dbReference>
<evidence type="ECO:0000256" key="30">
    <source>
        <dbReference type="ARBA" id="ARBA00048990"/>
    </source>
</evidence>
<dbReference type="GO" id="GO:0005789">
    <property type="term" value="C:endoplasmic reticulum membrane"/>
    <property type="evidence" value="ECO:0007669"/>
    <property type="project" value="UniProtKB-SubCell"/>
</dbReference>
<comment type="function">
    <text evidence="18">Acts as a Baeyer-Villiger monooxygenase on a broad range of substrates. Catalyzes the insertion of an oxygen atom into a carbon-carbon bond adjacent to a carbonyl, which converts ketones to esters. Active on diverse carbonyl compounds, whereas soft nucleophiles are mostly non- or poorly reactive. In contrast with other forms of FMO it is non- or poorly active on 'classical' substrates such as drugs, pesticides, and dietary components containing soft nucleophilic heteroatoms. Able to oxidize drug molecules bearing a carbonyl group on an aliphatic chain, such as nabumetone and pentoxifylline. Also, in the absence of substrates, shows slow but yet significant NADPH oxidase activity. Acts as a positive modulator of cholesterol biosynthesis as well as glucose homeostasis, promoting metabolic aging via pleiotropic effects.</text>
</comment>
<dbReference type="AlphaFoldDB" id="A0A7I8X2Z5"/>
<proteinExistence type="inferred from homology"/>
<keyword evidence="37" id="KW-1185">Reference proteome</keyword>
<evidence type="ECO:0000256" key="29">
    <source>
        <dbReference type="ARBA" id="ARBA00048989"/>
    </source>
</evidence>
<keyword evidence="12 33" id="KW-0521">NADP</keyword>
<evidence type="ECO:0000256" key="33">
    <source>
        <dbReference type="PIRNR" id="PIRNR000332"/>
    </source>
</evidence>
<evidence type="ECO:0000256" key="34">
    <source>
        <dbReference type="RuleBase" id="RU361177"/>
    </source>
</evidence>
<feature type="transmembrane region" description="Helical" evidence="35">
    <location>
        <begin position="519"/>
        <end position="540"/>
    </location>
</feature>
<comment type="catalytic activity">
    <reaction evidence="29">
        <text>(2E)-geranial + NADPH + O2 + H(+) = (1E)-2,6-dimethylhepta-1,5-dien-1-yl formate + NADP(+) + H2O</text>
        <dbReference type="Rhea" id="RHEA:54860"/>
        <dbReference type="ChEBI" id="CHEBI:15377"/>
        <dbReference type="ChEBI" id="CHEBI:15378"/>
        <dbReference type="ChEBI" id="CHEBI:15379"/>
        <dbReference type="ChEBI" id="CHEBI:16980"/>
        <dbReference type="ChEBI" id="CHEBI:57783"/>
        <dbReference type="ChEBI" id="CHEBI:58349"/>
        <dbReference type="ChEBI" id="CHEBI:138375"/>
    </reaction>
    <physiologicalReaction direction="left-to-right" evidence="29">
        <dbReference type="Rhea" id="RHEA:54861"/>
    </physiologicalReaction>
</comment>
<dbReference type="InterPro" id="IPR050346">
    <property type="entry name" value="FMO-like"/>
</dbReference>
<comment type="catalytic activity">
    <reaction evidence="32">
        <text>octan-3-one + NADPH + O2 + H(+) = pentyl propanoate + NADP(+) + H2O</text>
        <dbReference type="Rhea" id="RHEA:54840"/>
        <dbReference type="ChEBI" id="CHEBI:15377"/>
        <dbReference type="ChEBI" id="CHEBI:15378"/>
        <dbReference type="ChEBI" id="CHEBI:15379"/>
        <dbReference type="ChEBI" id="CHEBI:57783"/>
        <dbReference type="ChEBI" id="CHEBI:58349"/>
        <dbReference type="ChEBI" id="CHEBI:80946"/>
        <dbReference type="ChEBI" id="CHEBI:87373"/>
    </reaction>
    <physiologicalReaction direction="left-to-right" evidence="32">
        <dbReference type="Rhea" id="RHEA:54841"/>
    </physiologicalReaction>
</comment>